<evidence type="ECO:0008006" key="3">
    <source>
        <dbReference type="Google" id="ProtNLM"/>
    </source>
</evidence>
<protein>
    <recommendedName>
        <fullName evidence="3">Nucleotidyl transferase AbiEii/AbiGii toxin family protein</fullName>
    </recommendedName>
</protein>
<evidence type="ECO:0000313" key="1">
    <source>
        <dbReference type="EMBL" id="KKR70740.1"/>
    </source>
</evidence>
<dbReference type="AlphaFoldDB" id="A0A0G0VFB0"/>
<name>A0A0G0VFB0_9BACT</name>
<dbReference type="Pfam" id="PF08843">
    <property type="entry name" value="AbiEii"/>
    <property type="match status" value="1"/>
</dbReference>
<dbReference type="Proteomes" id="UP000034664">
    <property type="component" value="Unassembled WGS sequence"/>
</dbReference>
<accession>A0A0G0VFB0</accession>
<dbReference type="PATRIC" id="fig|1618482.3.peg.1167"/>
<organism evidence="1 2">
    <name type="scientific">Candidatus Roizmanbacteria bacterium GW2011_GWB1_40_7</name>
    <dbReference type="NCBI Taxonomy" id="1618482"/>
    <lineage>
        <taxon>Bacteria</taxon>
        <taxon>Candidatus Roizmaniibacteriota</taxon>
    </lineage>
</organism>
<evidence type="ECO:0000313" key="2">
    <source>
        <dbReference type="Proteomes" id="UP000034664"/>
    </source>
</evidence>
<gene>
    <name evidence="1" type="ORF">UU14_C0045G0003</name>
</gene>
<comment type="caution">
    <text evidence="1">The sequence shown here is derived from an EMBL/GenBank/DDBJ whole genome shotgun (WGS) entry which is preliminary data.</text>
</comment>
<reference evidence="1 2" key="1">
    <citation type="journal article" date="2015" name="Nature">
        <title>rRNA introns, odd ribosomes, and small enigmatic genomes across a large radiation of phyla.</title>
        <authorList>
            <person name="Brown C.T."/>
            <person name="Hug L.A."/>
            <person name="Thomas B.C."/>
            <person name="Sharon I."/>
            <person name="Castelle C.J."/>
            <person name="Singh A."/>
            <person name="Wilkins M.J."/>
            <person name="Williams K.H."/>
            <person name="Banfield J.F."/>
        </authorList>
    </citation>
    <scope>NUCLEOTIDE SEQUENCE [LARGE SCALE GENOMIC DNA]</scope>
</reference>
<proteinExistence type="predicted"/>
<dbReference type="InterPro" id="IPR014942">
    <property type="entry name" value="AbiEii"/>
</dbReference>
<sequence length="309" mass="36398">MQGKICNNSNYESGGKNTGSRIFAAIFLGYKICRFKDQETRFFYHKTSAGSRKSPRHTLADKNIWKRYNKKSCYEDKRSFAAYGQFLGRHTKHGQRSSKMFTKTLLPDTFRAIQLISAVTKIKQAYLAGGTALALQIGHRISIDLDFFTPHEFNETQLIKKLTSLPDFVQEGNEQWTVWGKINHTKFSIFYYKYPLLEPTVSFENIQLASLPDIAAMKIHAIEDRGTRRDFVDVYFLAKKYTLEEMLEFYQRKYAVLEDHLYSILRSLDYFEDAEQENQMPNMLIEIDWEEVKEYFRKETRRLAEKKLQ</sequence>
<dbReference type="EMBL" id="LBZM01000045">
    <property type="protein sequence ID" value="KKR70740.1"/>
    <property type="molecule type" value="Genomic_DNA"/>
</dbReference>